<dbReference type="InterPro" id="IPR043502">
    <property type="entry name" value="DNA/RNA_pol_sf"/>
</dbReference>
<dbReference type="InterPro" id="IPR036397">
    <property type="entry name" value="RNaseH_sf"/>
</dbReference>
<dbReference type="Gene3D" id="3.30.420.10">
    <property type="entry name" value="Ribonuclease H-like superfamily/Ribonuclease H"/>
    <property type="match status" value="1"/>
</dbReference>
<dbReference type="EMBL" id="JAVRJZ010000018">
    <property type="protein sequence ID" value="KAK2708821.1"/>
    <property type="molecule type" value="Genomic_DNA"/>
</dbReference>
<evidence type="ECO:0000256" key="1">
    <source>
        <dbReference type="ARBA" id="ARBA00012493"/>
    </source>
</evidence>
<dbReference type="SUPFAM" id="SSF56672">
    <property type="entry name" value="DNA/RNA polymerases"/>
    <property type="match status" value="1"/>
</dbReference>
<dbReference type="GO" id="GO:0015074">
    <property type="term" value="P:DNA integration"/>
    <property type="evidence" value="ECO:0007669"/>
    <property type="project" value="InterPro"/>
</dbReference>
<proteinExistence type="predicted"/>
<protein>
    <recommendedName>
        <fullName evidence="1">RNA-directed DNA polymerase</fullName>
        <ecNumber evidence="1">2.7.7.49</ecNumber>
    </recommendedName>
</protein>
<dbReference type="InterPro" id="IPR012337">
    <property type="entry name" value="RNaseH-like_sf"/>
</dbReference>
<evidence type="ECO:0000313" key="4">
    <source>
        <dbReference type="Proteomes" id="UP001187531"/>
    </source>
</evidence>
<dbReference type="Proteomes" id="UP001187531">
    <property type="component" value="Unassembled WGS sequence"/>
</dbReference>
<dbReference type="Pfam" id="PF00665">
    <property type="entry name" value="rve"/>
    <property type="match status" value="1"/>
</dbReference>
<dbReference type="Gene3D" id="3.10.10.10">
    <property type="entry name" value="HIV Type 1 Reverse Transcriptase, subunit A, domain 1"/>
    <property type="match status" value="1"/>
</dbReference>
<dbReference type="PROSITE" id="PS50994">
    <property type="entry name" value="INTEGRASE"/>
    <property type="match status" value="1"/>
</dbReference>
<dbReference type="GO" id="GO:0003676">
    <property type="term" value="F:nucleic acid binding"/>
    <property type="evidence" value="ECO:0007669"/>
    <property type="project" value="InterPro"/>
</dbReference>
<reference evidence="3" key="1">
    <citation type="submission" date="2023-07" db="EMBL/GenBank/DDBJ databases">
        <title>Chromosome-level genome assembly of Artemia franciscana.</title>
        <authorList>
            <person name="Jo E."/>
        </authorList>
    </citation>
    <scope>NUCLEOTIDE SEQUENCE</scope>
    <source>
        <tissue evidence="3">Whole body</tissue>
    </source>
</reference>
<dbReference type="EC" id="2.7.7.49" evidence="1"/>
<dbReference type="InterPro" id="IPR050951">
    <property type="entry name" value="Retrovirus_Pol_polyprotein"/>
</dbReference>
<comment type="caution">
    <text evidence="3">The sequence shown here is derived from an EMBL/GenBank/DDBJ whole genome shotgun (WGS) entry which is preliminary data.</text>
</comment>
<dbReference type="SUPFAM" id="SSF53098">
    <property type="entry name" value="Ribonuclease H-like"/>
    <property type="match status" value="1"/>
</dbReference>
<name>A0AA88L107_ARTSF</name>
<gene>
    <name evidence="3" type="ORF">QYM36_014442</name>
</gene>
<dbReference type="AlphaFoldDB" id="A0AA88L107"/>
<dbReference type="InterPro" id="IPR041588">
    <property type="entry name" value="Integrase_H2C2"/>
</dbReference>
<dbReference type="Pfam" id="PF17921">
    <property type="entry name" value="Integrase_H2C2"/>
    <property type="match status" value="1"/>
</dbReference>
<feature type="domain" description="Integrase catalytic" evidence="2">
    <location>
        <begin position="580"/>
        <end position="752"/>
    </location>
</feature>
<sequence length="767" mass="87150">MSDEPFSTYIEKYVDATNFASLKESLCSAFLDKITPAEKLQHIMTIKQEPNEPIVKFFMRITGEFEGYASLVKQIAGTENLLLGIDILKQQAFEQGLHDGIRRFIRERGACENISESLKRAKLYEEINGITAGPETSSPGITPINTGAVEITIQTSMLGRITVPQIEGISGEDILEDFRLQVSITGDTEGFFLMERLYCSLHFRKRKLEFGYAPQKEQISDSSCAYGSMVVRTDVTIDPGTFKNVDCKLIYGDEIKIEDGDDLIVTPLEGYENYLHDYVSTVYDQKTKILIFNDSCIPIELKHYTEIASFSRFPKESPVAFSKSLECNGSMIEEKEVEWDSKEYLSQFDFSSVPNVVQLELEALLLNSKSCFSRHPYDVGKNDLMIFKPDIPIDTEFKPPKQFRIPYQMALVLEEHIQAMLQSGIIKEESSQFPSPVFLIRKHSANKNEQLSKENTRFLIDLRTCNTKMKDTAFLIPRTTDILQNLSKGKFYSELNQNVRTELNIQVVLPKRMIPGILKLFHEHLALGIHASFERTLWKVRKFCIFKNMASTIKEFVNNCDLCNRANTKKIKPPLGKNIVPEMPFLVWALDGAGPFPITSSGNRYVLVGVDLFSSLVVLKCIPAMNTENTIKFLWENIIAYYGLPEAVLTDHGSNFDNIEIKKMFSEINCKKIYSSPYNPQCNGASENKVKILKKILSHSCGKLTQVDWDEKIPLIMLSMNSSLNTVRKFSSFTIVHGFSGKSLADLQFNKPTNLNYFDGYDSYVTR</sequence>
<organism evidence="3 4">
    <name type="scientific">Artemia franciscana</name>
    <name type="common">Brine shrimp</name>
    <name type="synonym">Artemia sanfranciscana</name>
    <dbReference type="NCBI Taxonomy" id="6661"/>
    <lineage>
        <taxon>Eukaryota</taxon>
        <taxon>Metazoa</taxon>
        <taxon>Ecdysozoa</taxon>
        <taxon>Arthropoda</taxon>
        <taxon>Crustacea</taxon>
        <taxon>Branchiopoda</taxon>
        <taxon>Anostraca</taxon>
        <taxon>Artemiidae</taxon>
        <taxon>Artemia</taxon>
    </lineage>
</organism>
<evidence type="ECO:0000259" key="2">
    <source>
        <dbReference type="PROSITE" id="PS50994"/>
    </source>
</evidence>
<accession>A0AA88L107</accession>
<keyword evidence="4" id="KW-1185">Reference proteome</keyword>
<dbReference type="GO" id="GO:0003964">
    <property type="term" value="F:RNA-directed DNA polymerase activity"/>
    <property type="evidence" value="ECO:0007669"/>
    <property type="project" value="UniProtKB-EC"/>
</dbReference>
<dbReference type="PANTHER" id="PTHR37984:SF5">
    <property type="entry name" value="PROTEIN NYNRIN-LIKE"/>
    <property type="match status" value="1"/>
</dbReference>
<evidence type="ECO:0000313" key="3">
    <source>
        <dbReference type="EMBL" id="KAK2708821.1"/>
    </source>
</evidence>
<dbReference type="GO" id="GO:0042575">
    <property type="term" value="C:DNA polymerase complex"/>
    <property type="evidence" value="ECO:0007669"/>
    <property type="project" value="UniProtKB-ARBA"/>
</dbReference>
<dbReference type="PANTHER" id="PTHR37984">
    <property type="entry name" value="PROTEIN CBG26694"/>
    <property type="match status" value="1"/>
</dbReference>
<dbReference type="InterPro" id="IPR001584">
    <property type="entry name" value="Integrase_cat-core"/>
</dbReference>